<organism evidence="1 2">
    <name type="scientific">Kibdelosporangium lantanae</name>
    <dbReference type="NCBI Taxonomy" id="1497396"/>
    <lineage>
        <taxon>Bacteria</taxon>
        <taxon>Bacillati</taxon>
        <taxon>Actinomycetota</taxon>
        <taxon>Actinomycetes</taxon>
        <taxon>Pseudonocardiales</taxon>
        <taxon>Pseudonocardiaceae</taxon>
        <taxon>Kibdelosporangium</taxon>
    </lineage>
</organism>
<dbReference type="Proteomes" id="UP001597045">
    <property type="component" value="Unassembled WGS sequence"/>
</dbReference>
<comment type="caution">
    <text evidence="1">The sequence shown here is derived from an EMBL/GenBank/DDBJ whole genome shotgun (WGS) entry which is preliminary data.</text>
</comment>
<reference evidence="2" key="1">
    <citation type="journal article" date="2019" name="Int. J. Syst. Evol. Microbiol.">
        <title>The Global Catalogue of Microorganisms (GCM) 10K type strain sequencing project: providing services to taxonomists for standard genome sequencing and annotation.</title>
        <authorList>
            <consortium name="The Broad Institute Genomics Platform"/>
            <consortium name="The Broad Institute Genome Sequencing Center for Infectious Disease"/>
            <person name="Wu L."/>
            <person name="Ma J."/>
        </authorList>
    </citation>
    <scope>NUCLEOTIDE SEQUENCE [LARGE SCALE GENOMIC DNA]</scope>
    <source>
        <strain evidence="2">JCM 31486</strain>
    </source>
</reference>
<protein>
    <submittedName>
        <fullName evidence="1">Uncharacterized protein</fullName>
    </submittedName>
</protein>
<accession>A0ABW3M9C5</accession>
<dbReference type="EMBL" id="JBHTIS010000570">
    <property type="protein sequence ID" value="MFD1046234.1"/>
    <property type="molecule type" value="Genomic_DNA"/>
</dbReference>
<sequence>MADHEIAKTDRVKGSPHLFLPDGTGLHNPGIDVHWEGPWAQGYPIARVTDPEWAVKLLQGL</sequence>
<evidence type="ECO:0000313" key="2">
    <source>
        <dbReference type="Proteomes" id="UP001597045"/>
    </source>
</evidence>
<evidence type="ECO:0000313" key="1">
    <source>
        <dbReference type="EMBL" id="MFD1046234.1"/>
    </source>
</evidence>
<gene>
    <name evidence="1" type="ORF">ACFQ1S_12030</name>
</gene>
<name>A0ABW3M9C5_9PSEU</name>
<proteinExistence type="predicted"/>
<keyword evidence="2" id="KW-1185">Reference proteome</keyword>